<dbReference type="CDD" id="cd16896">
    <property type="entry name" value="LT_Slt70-like"/>
    <property type="match status" value="1"/>
</dbReference>
<dbReference type="PANTHER" id="PTHR37423">
    <property type="entry name" value="SOLUBLE LYTIC MUREIN TRANSGLYCOSYLASE-RELATED"/>
    <property type="match status" value="1"/>
</dbReference>
<comment type="caution">
    <text evidence="3">The sequence shown here is derived from an EMBL/GenBank/DDBJ whole genome shotgun (WGS) entry which is preliminary data.</text>
</comment>
<dbReference type="InterPro" id="IPR023346">
    <property type="entry name" value="Lysozyme-like_dom_sf"/>
</dbReference>
<organism evidence="3 4">
    <name type="scientific">Paenibacillus lignilyticus</name>
    <dbReference type="NCBI Taxonomy" id="1172615"/>
    <lineage>
        <taxon>Bacteria</taxon>
        <taxon>Bacillati</taxon>
        <taxon>Bacillota</taxon>
        <taxon>Bacilli</taxon>
        <taxon>Bacillales</taxon>
        <taxon>Paenibacillaceae</taxon>
        <taxon>Paenibacillus</taxon>
    </lineage>
</organism>
<dbReference type="Proteomes" id="UP000673394">
    <property type="component" value="Unassembled WGS sequence"/>
</dbReference>
<evidence type="ECO:0000313" key="2">
    <source>
        <dbReference type="EMBL" id="MBP3961620.1"/>
    </source>
</evidence>
<dbReference type="Pfam" id="PF01464">
    <property type="entry name" value="SLT"/>
    <property type="match status" value="1"/>
</dbReference>
<dbReference type="EMBL" id="JAGKSP010000001">
    <property type="protein sequence ID" value="MBP3961620.1"/>
    <property type="molecule type" value="Genomic_DNA"/>
</dbReference>
<feature type="domain" description="Transglycosylase SLT" evidence="1">
    <location>
        <begin position="44"/>
        <end position="148"/>
    </location>
</feature>
<evidence type="ECO:0000313" key="3">
    <source>
        <dbReference type="EMBL" id="MBP3963710.1"/>
    </source>
</evidence>
<dbReference type="InterPro" id="IPR008258">
    <property type="entry name" value="Transglycosylase_SLT_dom_1"/>
</dbReference>
<evidence type="ECO:0000259" key="1">
    <source>
        <dbReference type="Pfam" id="PF01464"/>
    </source>
</evidence>
<dbReference type="Gene3D" id="1.10.530.10">
    <property type="match status" value="1"/>
</dbReference>
<accession>A0ABS5CE60</accession>
<sequence>MRKLRRRVILIITLAFVVLLFVRSEWMSHWMYPVHFREDIVISADNYKLEPHLVAAIIRVETNYKTGVVSRKGAIGVMQLMPDTANWIIQKGGFGKISTEAISNRADVSIEIGAWYLNALNQQFDGNMYTVIAAYNAGPGNVSRWLADGTWDGKLETVDQVPFGETRHYIQRVIYYYNKYKTLYPNLLVAK</sequence>
<protein>
    <submittedName>
        <fullName evidence="3">Lytic transglycosylase domain-containing protein</fullName>
    </submittedName>
</protein>
<reference evidence="3 4" key="1">
    <citation type="submission" date="2021-04" db="EMBL/GenBank/DDBJ databases">
        <title>Paenibacillus sp. DLE-14 whole genome sequence.</title>
        <authorList>
            <person name="Ham Y.J."/>
        </authorList>
    </citation>
    <scope>NUCLEOTIDE SEQUENCE [LARGE SCALE GENOMIC DNA]</scope>
    <source>
        <strain evidence="3 4">DLE-14</strain>
    </source>
</reference>
<gene>
    <name evidence="2" type="ORF">I8J30_02780</name>
    <name evidence="3" type="ORF">I8J30_13415</name>
</gene>
<evidence type="ECO:0000313" key="4">
    <source>
        <dbReference type="Proteomes" id="UP000673394"/>
    </source>
</evidence>
<dbReference type="SUPFAM" id="SSF53955">
    <property type="entry name" value="Lysozyme-like"/>
    <property type="match status" value="1"/>
</dbReference>
<name>A0ABS5CE60_9BACL</name>
<keyword evidence="4" id="KW-1185">Reference proteome</keyword>
<dbReference type="EMBL" id="JAGKSP010000004">
    <property type="protein sequence ID" value="MBP3963710.1"/>
    <property type="molecule type" value="Genomic_DNA"/>
</dbReference>
<dbReference type="PANTHER" id="PTHR37423:SF2">
    <property type="entry name" value="MEMBRANE-BOUND LYTIC MUREIN TRANSGLYCOSYLASE C"/>
    <property type="match status" value="1"/>
</dbReference>
<proteinExistence type="predicted"/>